<accession>A0A4Q5M151</accession>
<evidence type="ECO:0000256" key="2">
    <source>
        <dbReference type="SAM" id="SignalP"/>
    </source>
</evidence>
<dbReference type="Proteomes" id="UP000293162">
    <property type="component" value="Unassembled WGS sequence"/>
</dbReference>
<dbReference type="PROSITE" id="PS51257">
    <property type="entry name" value="PROKAR_LIPOPROTEIN"/>
    <property type="match status" value="1"/>
</dbReference>
<name>A0A4Q5M151_9BACT</name>
<dbReference type="AlphaFoldDB" id="A0A4Q5M151"/>
<evidence type="ECO:0000313" key="4">
    <source>
        <dbReference type="Proteomes" id="UP000293162"/>
    </source>
</evidence>
<reference evidence="3 4" key="1">
    <citation type="submission" date="2019-02" db="EMBL/GenBank/DDBJ databases">
        <title>Bacterial novel species Emticicia sp. 17J42-9 isolated from soil.</title>
        <authorList>
            <person name="Jung H.-Y."/>
        </authorList>
    </citation>
    <scope>NUCLEOTIDE SEQUENCE [LARGE SCALE GENOMIC DNA]</scope>
    <source>
        <strain evidence="3 4">17J42-9</strain>
    </source>
</reference>
<keyword evidence="4" id="KW-1185">Reference proteome</keyword>
<evidence type="ECO:0000313" key="3">
    <source>
        <dbReference type="EMBL" id="RYU95567.1"/>
    </source>
</evidence>
<dbReference type="Gene3D" id="2.180.10.10">
    <property type="entry name" value="RHS repeat-associated core"/>
    <property type="match status" value="1"/>
</dbReference>
<dbReference type="RefSeq" id="WP_130020960.1">
    <property type="nucleotide sequence ID" value="NZ_SEWF01000013.1"/>
</dbReference>
<feature type="region of interest" description="Disordered" evidence="1">
    <location>
        <begin position="30"/>
        <end position="56"/>
    </location>
</feature>
<feature type="signal peptide" evidence="2">
    <location>
        <begin position="1"/>
        <end position="19"/>
    </location>
</feature>
<evidence type="ECO:0008006" key="5">
    <source>
        <dbReference type="Google" id="ProtNLM"/>
    </source>
</evidence>
<comment type="caution">
    <text evidence="3">The sequence shown here is derived from an EMBL/GenBank/DDBJ whole genome shotgun (WGS) entry which is preliminary data.</text>
</comment>
<organism evidence="3 4">
    <name type="scientific">Emticicia agri</name>
    <dbReference type="NCBI Taxonomy" id="2492393"/>
    <lineage>
        <taxon>Bacteria</taxon>
        <taxon>Pseudomonadati</taxon>
        <taxon>Bacteroidota</taxon>
        <taxon>Cytophagia</taxon>
        <taxon>Cytophagales</taxon>
        <taxon>Leadbetterellaceae</taxon>
        <taxon>Emticicia</taxon>
    </lineage>
</organism>
<proteinExistence type="predicted"/>
<sequence>MKKTLLSVIIATLSTFALLSCDDEGGMLANPAGINSSDPNGNPGNPNNPNNPNTTPKCYVSEIKNTEDGTSYVTKFTYNSKNLLESRDETDGKTSFEYDANNRITKMNLNSPGIETFTYEYDSKGNMSKIKYFAEGGVLEIDISEYLLTTNAKGQVTKVQAIGEDGALDFFFEYDANNNITKIIFDDGEDKYTLVQNLKFDNKSNAFLNTNLSKAHIPHIIIGALFGVNTTSLFNTNNVLSDSAFSFFQGEEVTTTYDYGYTAEGFPSKMTAMRKSGGETQKEETTYIYTCK</sequence>
<keyword evidence="2" id="KW-0732">Signal</keyword>
<feature type="compositionally biased region" description="Low complexity" evidence="1">
    <location>
        <begin position="39"/>
        <end position="56"/>
    </location>
</feature>
<feature type="chain" id="PRO_5020277121" description="DUF4595 domain-containing protein" evidence="2">
    <location>
        <begin position="20"/>
        <end position="292"/>
    </location>
</feature>
<evidence type="ECO:0000256" key="1">
    <source>
        <dbReference type="SAM" id="MobiDB-lite"/>
    </source>
</evidence>
<protein>
    <recommendedName>
        <fullName evidence="5">DUF4595 domain-containing protein</fullName>
    </recommendedName>
</protein>
<dbReference type="EMBL" id="SEWF01000013">
    <property type="protein sequence ID" value="RYU95567.1"/>
    <property type="molecule type" value="Genomic_DNA"/>
</dbReference>
<dbReference type="OrthoDB" id="945945at2"/>
<gene>
    <name evidence="3" type="ORF">EWM59_10670</name>
</gene>